<keyword evidence="2" id="KW-1185">Reference proteome</keyword>
<dbReference type="OrthoDB" id="16434at2759"/>
<evidence type="ECO:0000313" key="2">
    <source>
        <dbReference type="Proteomes" id="UP000087171"/>
    </source>
</evidence>
<evidence type="ECO:0000313" key="3">
    <source>
        <dbReference type="RefSeq" id="XP_004486971.1"/>
    </source>
</evidence>
<evidence type="ECO:0000256" key="1">
    <source>
        <dbReference type="SAM" id="MobiDB-lite"/>
    </source>
</evidence>
<protein>
    <submittedName>
        <fullName evidence="3">Uncharacterized protein LOC101498103</fullName>
    </submittedName>
</protein>
<name>A0A1S2XBZ8_CICAR</name>
<dbReference type="Pfam" id="PF16053">
    <property type="entry name" value="MRP-S34"/>
    <property type="match status" value="1"/>
</dbReference>
<dbReference type="KEGG" id="cam:101498103"/>
<dbReference type="InterPro" id="IPR032053">
    <property type="entry name" value="Ribosomal_mS34"/>
</dbReference>
<dbReference type="PANTHER" id="PTHR35316:SF1">
    <property type="entry name" value="28S RIBOSOMAL S34 PROTEIN"/>
    <property type="match status" value="1"/>
</dbReference>
<reference evidence="2" key="1">
    <citation type="journal article" date="2013" name="Nat. Biotechnol.">
        <title>Draft genome sequence of chickpea (Cicer arietinum) provides a resource for trait improvement.</title>
        <authorList>
            <person name="Varshney R.K."/>
            <person name="Song C."/>
            <person name="Saxena R.K."/>
            <person name="Azam S."/>
            <person name="Yu S."/>
            <person name="Sharpe A.G."/>
            <person name="Cannon S."/>
            <person name="Baek J."/>
            <person name="Rosen B.D."/>
            <person name="Tar'an B."/>
            <person name="Millan T."/>
            <person name="Zhang X."/>
            <person name="Ramsay L.D."/>
            <person name="Iwata A."/>
            <person name="Wang Y."/>
            <person name="Nelson W."/>
            <person name="Farmer A.D."/>
            <person name="Gaur P.M."/>
            <person name="Soderlund C."/>
            <person name="Penmetsa R.V."/>
            <person name="Xu C."/>
            <person name="Bharti A.K."/>
            <person name="He W."/>
            <person name="Winter P."/>
            <person name="Zhao S."/>
            <person name="Hane J.K."/>
            <person name="Carrasquilla-Garcia N."/>
            <person name="Condie J.A."/>
            <person name="Upadhyaya H.D."/>
            <person name="Luo M.C."/>
            <person name="Thudi M."/>
            <person name="Gowda C.L."/>
            <person name="Singh N.P."/>
            <person name="Lichtenzveig J."/>
            <person name="Gali K.K."/>
            <person name="Rubio J."/>
            <person name="Nadarajan N."/>
            <person name="Dolezel J."/>
            <person name="Bansal K.C."/>
            <person name="Xu X."/>
            <person name="Edwards D."/>
            <person name="Zhang G."/>
            <person name="Kahl G."/>
            <person name="Gil J."/>
            <person name="Singh K.B."/>
            <person name="Datta S.K."/>
            <person name="Jackson S.A."/>
            <person name="Wang J."/>
            <person name="Cook D.R."/>
        </authorList>
    </citation>
    <scope>NUCLEOTIDE SEQUENCE [LARGE SCALE GENOMIC DNA]</scope>
    <source>
        <strain evidence="2">cv. CDC Frontier</strain>
    </source>
</reference>
<dbReference type="PaxDb" id="3827-XP_004486971.1"/>
<organism evidence="2 3">
    <name type="scientific">Cicer arietinum</name>
    <name type="common">Chickpea</name>
    <name type="synonym">Garbanzo</name>
    <dbReference type="NCBI Taxonomy" id="3827"/>
    <lineage>
        <taxon>Eukaryota</taxon>
        <taxon>Viridiplantae</taxon>
        <taxon>Streptophyta</taxon>
        <taxon>Embryophyta</taxon>
        <taxon>Tracheophyta</taxon>
        <taxon>Spermatophyta</taxon>
        <taxon>Magnoliopsida</taxon>
        <taxon>eudicotyledons</taxon>
        <taxon>Gunneridae</taxon>
        <taxon>Pentapetalae</taxon>
        <taxon>rosids</taxon>
        <taxon>fabids</taxon>
        <taxon>Fabales</taxon>
        <taxon>Fabaceae</taxon>
        <taxon>Papilionoideae</taxon>
        <taxon>50 kb inversion clade</taxon>
        <taxon>NPAAA clade</taxon>
        <taxon>Hologalegina</taxon>
        <taxon>IRL clade</taxon>
        <taxon>Cicereae</taxon>
        <taxon>Cicer</taxon>
    </lineage>
</organism>
<dbReference type="STRING" id="3827.A0A1S2XBZ8"/>
<feature type="compositionally biased region" description="Low complexity" evidence="1">
    <location>
        <begin position="29"/>
        <end position="45"/>
    </location>
</feature>
<gene>
    <name evidence="3" type="primary">LOC101498103</name>
</gene>
<dbReference type="RefSeq" id="XP_004486971.1">
    <property type="nucleotide sequence ID" value="XM_004486914.3"/>
</dbReference>
<dbReference type="eggNOG" id="ENOG502S1C1">
    <property type="taxonomic scope" value="Eukaryota"/>
</dbReference>
<sequence length="155" mass="17163">MASALGTKIQSLQNSYLLKCSLTFIRTLSSSTPSPSPSVDASATTKKSKRRKKKNFFEVAQFLPNWGIGYHMAKSHWQEVSYEITKLNLYKDGKHGKAWGIAYKNGVPLVDAPKKISGVHKRCWRYLPNVVKVSESSPTLTGSSDSALKVETQAN</sequence>
<accession>A0A1S2XBZ8</accession>
<feature type="region of interest" description="Disordered" evidence="1">
    <location>
        <begin position="136"/>
        <end position="155"/>
    </location>
</feature>
<feature type="region of interest" description="Disordered" evidence="1">
    <location>
        <begin position="28"/>
        <end position="47"/>
    </location>
</feature>
<proteinExistence type="predicted"/>
<dbReference type="Proteomes" id="UP000087171">
    <property type="component" value="Chromosome Ca1"/>
</dbReference>
<dbReference type="GO" id="GO:0005739">
    <property type="term" value="C:mitochondrion"/>
    <property type="evidence" value="ECO:0007669"/>
    <property type="project" value="InterPro"/>
</dbReference>
<reference evidence="3" key="2">
    <citation type="submission" date="2025-08" db="UniProtKB">
        <authorList>
            <consortium name="RefSeq"/>
        </authorList>
    </citation>
    <scope>IDENTIFICATION</scope>
    <source>
        <tissue evidence="3">Etiolated seedlings</tissue>
    </source>
</reference>
<dbReference type="GO" id="GO:0003735">
    <property type="term" value="F:structural constituent of ribosome"/>
    <property type="evidence" value="ECO:0007669"/>
    <property type="project" value="InterPro"/>
</dbReference>
<dbReference type="AlphaFoldDB" id="A0A1S2XBZ8"/>
<dbReference type="PANTHER" id="PTHR35316">
    <property type="entry name" value="28S RIBOSOMAL S34 PROTEIN"/>
    <property type="match status" value="1"/>
</dbReference>
<dbReference type="GeneID" id="101498103"/>